<dbReference type="EMBL" id="LAZR01003309">
    <property type="protein sequence ID" value="KKN19705.1"/>
    <property type="molecule type" value="Genomic_DNA"/>
</dbReference>
<accession>A0A0F9NJH7</accession>
<dbReference type="Pfam" id="PF01814">
    <property type="entry name" value="Hemerythrin"/>
    <property type="match status" value="1"/>
</dbReference>
<dbReference type="Pfam" id="PF04282">
    <property type="entry name" value="DUF438"/>
    <property type="match status" value="1"/>
</dbReference>
<evidence type="ECO:0000259" key="3">
    <source>
        <dbReference type="Pfam" id="PF10006"/>
    </source>
</evidence>
<dbReference type="PANTHER" id="PTHR39966">
    <property type="entry name" value="BLL2471 PROTEIN-RELATED"/>
    <property type="match status" value="1"/>
</dbReference>
<feature type="domain" description="Hemerythrin-like" evidence="1">
    <location>
        <begin position="160"/>
        <end position="297"/>
    </location>
</feature>
<dbReference type="GO" id="GO:0005886">
    <property type="term" value="C:plasma membrane"/>
    <property type="evidence" value="ECO:0007669"/>
    <property type="project" value="TreeGrafter"/>
</dbReference>
<dbReference type="InterPro" id="IPR012312">
    <property type="entry name" value="Hemerythrin-like"/>
</dbReference>
<evidence type="ECO:0008006" key="5">
    <source>
        <dbReference type="Google" id="ProtNLM"/>
    </source>
</evidence>
<reference evidence="4" key="1">
    <citation type="journal article" date="2015" name="Nature">
        <title>Complex archaea that bridge the gap between prokaryotes and eukaryotes.</title>
        <authorList>
            <person name="Spang A."/>
            <person name="Saw J.H."/>
            <person name="Jorgensen S.L."/>
            <person name="Zaremba-Niedzwiedzka K."/>
            <person name="Martijn J."/>
            <person name="Lind A.E."/>
            <person name="van Eijk R."/>
            <person name="Schleper C."/>
            <person name="Guy L."/>
            <person name="Ettema T.J."/>
        </authorList>
    </citation>
    <scope>NUCLEOTIDE SEQUENCE</scope>
</reference>
<feature type="domain" description="DUF2249" evidence="3">
    <location>
        <begin position="335"/>
        <end position="404"/>
    </location>
</feature>
<dbReference type="InterPro" id="IPR018720">
    <property type="entry name" value="DUF2249"/>
</dbReference>
<dbReference type="PANTHER" id="PTHR39966:SF3">
    <property type="entry name" value="DUF438 DOMAIN-CONTAINING PROTEIN"/>
    <property type="match status" value="1"/>
</dbReference>
<sequence>MSLTNKIDVKGLEHQERERLIFPRLDELKKGERLRIIMEFNPVPLVYLLEAREEFEVFYEKDGPAEWILNVKRIALKEDKKKELKELLTELKGGKVSDETKKKAKDFFRSVDAKTLGVVEQELIREGVSHDEVRKGLCDIHLEVLKDTLVAKRIEVSPPHPVHTLMEEHQIIQENLKELSSLVEGLRGKNSFKSLGEDLEKLREIAHHLVEAESHHQREEDVLFPALESHDIVEPPQIMKMDHEEFRKRKKELYKLAHNPDDYEFKAFKEKVIELGEYLTLELEGHIFKEDNILYQIALQVLSPEEWEEVKRECDKMGYCCFTPEDVTKGEGIVELDLRSIPPFERHVKIFQSWESLEQGQALRIINDHDPKPLHYQFKAEEKGKYEWEYEQEGPKDWIVKIKRI</sequence>
<feature type="domain" description="DUF2249" evidence="3">
    <location>
        <begin position="7"/>
        <end position="72"/>
    </location>
</feature>
<dbReference type="Pfam" id="PF10006">
    <property type="entry name" value="DUF2249"/>
    <property type="match status" value="2"/>
</dbReference>
<dbReference type="Gene3D" id="1.20.120.520">
    <property type="entry name" value="nmb1532 protein domain like"/>
    <property type="match status" value="1"/>
</dbReference>
<evidence type="ECO:0000313" key="4">
    <source>
        <dbReference type="EMBL" id="KKN19705.1"/>
    </source>
</evidence>
<evidence type="ECO:0000259" key="1">
    <source>
        <dbReference type="Pfam" id="PF01814"/>
    </source>
</evidence>
<evidence type="ECO:0000259" key="2">
    <source>
        <dbReference type="Pfam" id="PF04282"/>
    </source>
</evidence>
<dbReference type="AlphaFoldDB" id="A0A0F9NJH7"/>
<organism evidence="4">
    <name type="scientific">marine sediment metagenome</name>
    <dbReference type="NCBI Taxonomy" id="412755"/>
    <lineage>
        <taxon>unclassified sequences</taxon>
        <taxon>metagenomes</taxon>
        <taxon>ecological metagenomes</taxon>
    </lineage>
</organism>
<protein>
    <recommendedName>
        <fullName evidence="5">Hemerythrin-like domain-containing protein</fullName>
    </recommendedName>
</protein>
<comment type="caution">
    <text evidence="4">The sequence shown here is derived from an EMBL/GenBank/DDBJ whole genome shotgun (WGS) entry which is preliminary data.</text>
</comment>
<proteinExistence type="predicted"/>
<dbReference type="InterPro" id="IPR007380">
    <property type="entry name" value="DUF438"/>
</dbReference>
<gene>
    <name evidence="4" type="ORF">LCGC14_0943040</name>
</gene>
<feature type="domain" description="DUF438" evidence="2">
    <location>
        <begin position="84"/>
        <end position="149"/>
    </location>
</feature>
<name>A0A0F9NJH7_9ZZZZ</name>